<keyword evidence="4" id="KW-1185">Reference proteome</keyword>
<feature type="compositionally biased region" description="Basic residues" evidence="1">
    <location>
        <begin position="249"/>
        <end position="265"/>
    </location>
</feature>
<evidence type="ECO:0000259" key="2">
    <source>
        <dbReference type="SMART" id="SM00343"/>
    </source>
</evidence>
<evidence type="ECO:0000313" key="3">
    <source>
        <dbReference type="EMBL" id="TQD73955.1"/>
    </source>
</evidence>
<name>A0A540KIA1_MALBA</name>
<feature type="domain" description="CCHC-type" evidence="2">
    <location>
        <begin position="161"/>
        <end position="177"/>
    </location>
</feature>
<dbReference type="GO" id="GO:0003676">
    <property type="term" value="F:nucleic acid binding"/>
    <property type="evidence" value="ECO:0007669"/>
    <property type="project" value="InterPro"/>
</dbReference>
<feature type="region of interest" description="Disordered" evidence="1">
    <location>
        <begin position="227"/>
        <end position="265"/>
    </location>
</feature>
<accession>A0A540KIA1</accession>
<dbReference type="GO" id="GO:0008270">
    <property type="term" value="F:zinc ion binding"/>
    <property type="evidence" value="ECO:0007669"/>
    <property type="project" value="InterPro"/>
</dbReference>
<proteinExistence type="predicted"/>
<dbReference type="Proteomes" id="UP000315295">
    <property type="component" value="Unassembled WGS sequence"/>
</dbReference>
<feature type="domain" description="CCHC-type" evidence="2">
    <location>
        <begin position="220"/>
        <end position="237"/>
    </location>
</feature>
<reference evidence="3 4" key="1">
    <citation type="journal article" date="2019" name="G3 (Bethesda)">
        <title>Sequencing of a Wild Apple (Malus baccata) Genome Unravels the Differences Between Cultivated and Wild Apple Species Regarding Disease Resistance and Cold Tolerance.</title>
        <authorList>
            <person name="Chen X."/>
        </authorList>
    </citation>
    <scope>NUCLEOTIDE SEQUENCE [LARGE SCALE GENOMIC DNA]</scope>
    <source>
        <strain evidence="4">cv. Shandingzi</strain>
        <tissue evidence="3">Leaves</tissue>
    </source>
</reference>
<feature type="compositionally biased region" description="Basic and acidic residues" evidence="1">
    <location>
        <begin position="230"/>
        <end position="248"/>
    </location>
</feature>
<sequence length="265" mass="29847">MGEPFVACPPPCNVIQIPNPEFIQSQDQEQIPPPPNEDELAIPGRLHWHWFDEEEEHLMGGEDLPGVSYVLEDSYEAQMAAREKTSKIMAQRLARTSPEDKENWDYLVSRVSWKPKHGQWLCLVKELPNCVYCRICKTSGHKTQDCPDNDGSHDPALVYMICAICSRRGHWGNTCPYQYYVPRNAAVGPGGRLVCRCCEKEGGHSDPDDDEWIGVAFVNDCGTCGAVGKHRSEDCPKKEGTGKIDRKTALRKKKQTSVPRKKKHG</sequence>
<comment type="caution">
    <text evidence="3">The sequence shown here is derived from an EMBL/GenBank/DDBJ whole genome shotgun (WGS) entry which is preliminary data.</text>
</comment>
<dbReference type="SMART" id="SM00343">
    <property type="entry name" value="ZnF_C2HC"/>
    <property type="match status" value="3"/>
</dbReference>
<feature type="domain" description="CCHC-type" evidence="2">
    <location>
        <begin position="132"/>
        <end position="148"/>
    </location>
</feature>
<dbReference type="InterPro" id="IPR001878">
    <property type="entry name" value="Znf_CCHC"/>
</dbReference>
<protein>
    <recommendedName>
        <fullName evidence="2">CCHC-type domain-containing protein</fullName>
    </recommendedName>
</protein>
<dbReference type="SUPFAM" id="SSF57756">
    <property type="entry name" value="Retrovirus zinc finger-like domains"/>
    <property type="match status" value="1"/>
</dbReference>
<dbReference type="Gene3D" id="4.10.60.10">
    <property type="entry name" value="Zinc finger, CCHC-type"/>
    <property type="match status" value="1"/>
</dbReference>
<organism evidence="3 4">
    <name type="scientific">Malus baccata</name>
    <name type="common">Siberian crab apple</name>
    <name type="synonym">Pyrus baccata</name>
    <dbReference type="NCBI Taxonomy" id="106549"/>
    <lineage>
        <taxon>Eukaryota</taxon>
        <taxon>Viridiplantae</taxon>
        <taxon>Streptophyta</taxon>
        <taxon>Embryophyta</taxon>
        <taxon>Tracheophyta</taxon>
        <taxon>Spermatophyta</taxon>
        <taxon>Magnoliopsida</taxon>
        <taxon>eudicotyledons</taxon>
        <taxon>Gunneridae</taxon>
        <taxon>Pentapetalae</taxon>
        <taxon>rosids</taxon>
        <taxon>fabids</taxon>
        <taxon>Rosales</taxon>
        <taxon>Rosaceae</taxon>
        <taxon>Amygdaloideae</taxon>
        <taxon>Maleae</taxon>
        <taxon>Malus</taxon>
    </lineage>
</organism>
<evidence type="ECO:0000313" key="4">
    <source>
        <dbReference type="Proteomes" id="UP000315295"/>
    </source>
</evidence>
<evidence type="ECO:0000256" key="1">
    <source>
        <dbReference type="SAM" id="MobiDB-lite"/>
    </source>
</evidence>
<dbReference type="EMBL" id="VIEB01001234">
    <property type="protein sequence ID" value="TQD73955.1"/>
    <property type="molecule type" value="Genomic_DNA"/>
</dbReference>
<gene>
    <name evidence="3" type="ORF">C1H46_040525</name>
</gene>
<dbReference type="InterPro" id="IPR036875">
    <property type="entry name" value="Znf_CCHC_sf"/>
</dbReference>
<dbReference type="AlphaFoldDB" id="A0A540KIA1"/>